<dbReference type="InterPro" id="IPR050134">
    <property type="entry name" value="NAD-dep_sirtuin_deacylases"/>
</dbReference>
<keyword evidence="3 4" id="KW-0862">Zinc</keyword>
<accession>S9TJN1</accession>
<dbReference type="NCBIfam" id="NF001755">
    <property type="entry name" value="PRK00481.1-5"/>
    <property type="match status" value="1"/>
</dbReference>
<dbReference type="GO" id="GO:0036055">
    <property type="term" value="F:protein-succinyllysine desuccinylase activity"/>
    <property type="evidence" value="ECO:0007669"/>
    <property type="project" value="UniProtKB-UniRule"/>
</dbReference>
<comment type="similarity">
    <text evidence="3">Belongs to the sirtuin family. Class III subfamily.</text>
</comment>
<feature type="binding site" evidence="3">
    <location>
        <position position="226"/>
    </location>
    <ligand>
        <name>NAD(+)</name>
        <dbReference type="ChEBI" id="CHEBI:57540"/>
    </ligand>
</feature>
<evidence type="ECO:0000256" key="4">
    <source>
        <dbReference type="PROSITE-ProRule" id="PRU00236"/>
    </source>
</evidence>
<evidence type="ECO:0000256" key="3">
    <source>
        <dbReference type="HAMAP-Rule" id="MF_01121"/>
    </source>
</evidence>
<feature type="binding site" evidence="3">
    <location>
        <begin position="208"/>
        <end position="210"/>
    </location>
    <ligand>
        <name>NAD(+)</name>
        <dbReference type="ChEBI" id="CHEBI:57540"/>
    </ligand>
</feature>
<comment type="catalytic activity">
    <reaction evidence="3">
        <text>N(6)-succinyl-L-lysyl-[protein] + NAD(+) + H2O = 2''-O-succinyl-ADP-D-ribose + nicotinamide + L-lysyl-[protein]</text>
        <dbReference type="Rhea" id="RHEA:47668"/>
        <dbReference type="Rhea" id="RHEA-COMP:9752"/>
        <dbReference type="Rhea" id="RHEA-COMP:11877"/>
        <dbReference type="ChEBI" id="CHEBI:15377"/>
        <dbReference type="ChEBI" id="CHEBI:17154"/>
        <dbReference type="ChEBI" id="CHEBI:29969"/>
        <dbReference type="ChEBI" id="CHEBI:57540"/>
        <dbReference type="ChEBI" id="CHEBI:87830"/>
        <dbReference type="ChEBI" id="CHEBI:87832"/>
    </reaction>
</comment>
<dbReference type="GO" id="GO:0017136">
    <property type="term" value="F:histone deacetylase activity, NAD-dependent"/>
    <property type="evidence" value="ECO:0007669"/>
    <property type="project" value="TreeGrafter"/>
</dbReference>
<comment type="subcellular location">
    <subcellularLocation>
        <location evidence="3">Cytoplasm</location>
    </subcellularLocation>
</comment>
<keyword evidence="1" id="KW-0808">Transferase</keyword>
<keyword evidence="2 3" id="KW-0520">NAD</keyword>
<dbReference type="Proteomes" id="UP000015350">
    <property type="component" value="Unassembled WGS sequence"/>
</dbReference>
<dbReference type="Gene3D" id="3.30.1600.10">
    <property type="entry name" value="SIR2/SIRT2 'Small Domain"/>
    <property type="match status" value="1"/>
</dbReference>
<dbReference type="SUPFAM" id="SSF52467">
    <property type="entry name" value="DHS-like NAD/FAD-binding domain"/>
    <property type="match status" value="1"/>
</dbReference>
<organism evidence="6 7">
    <name type="scientific">Magnetospirillum fulvum MGU-K5</name>
    <dbReference type="NCBI Taxonomy" id="1316936"/>
    <lineage>
        <taxon>Bacteria</taxon>
        <taxon>Pseudomonadati</taxon>
        <taxon>Pseudomonadota</taxon>
        <taxon>Alphaproteobacteria</taxon>
        <taxon>Rhodospirillales</taxon>
        <taxon>Rhodospirillaceae</taxon>
        <taxon>Magnetospirillum</taxon>
    </lineage>
</organism>
<dbReference type="InterPro" id="IPR026591">
    <property type="entry name" value="Sirtuin_cat_small_dom_sf"/>
</dbReference>
<evidence type="ECO:0000256" key="1">
    <source>
        <dbReference type="ARBA" id="ARBA00022679"/>
    </source>
</evidence>
<dbReference type="GO" id="GO:0008270">
    <property type="term" value="F:zinc ion binding"/>
    <property type="evidence" value="ECO:0007669"/>
    <property type="project" value="UniProtKB-UniRule"/>
</dbReference>
<dbReference type="InterPro" id="IPR026590">
    <property type="entry name" value="Ssirtuin_cat_dom"/>
</dbReference>
<feature type="binding site" evidence="3 4">
    <location>
        <position position="144"/>
    </location>
    <ligand>
        <name>Zn(2+)</name>
        <dbReference type="ChEBI" id="CHEBI:29105"/>
    </ligand>
</feature>
<keyword evidence="3 4" id="KW-0479">Metal-binding</keyword>
<dbReference type="eggNOG" id="COG0846">
    <property type="taxonomic scope" value="Bacteria"/>
</dbReference>
<dbReference type="EC" id="2.3.1.286" evidence="3"/>
<feature type="binding site" evidence="3 4">
    <location>
        <position position="141"/>
    </location>
    <ligand>
        <name>Zn(2+)</name>
        <dbReference type="ChEBI" id="CHEBI:29105"/>
    </ligand>
</feature>
<sequence length="247" mass="27199">MHQVSSPGSIVVLTGAGISKESGLDTFRDHDGLWARVRIEDVATPEGYRRNPQRVQAFYNARRRELSQGSVEPNPAHLALARLEREWPGEVLVVTQNIDDLHERAGTSRLIHMHGELLKVRCERCARPLPWAADIDESSLCPECERTGTLRPHVVWFGEVPLEMDRILAALEKCSLFVSIGTSGHVYPAAGFVTAVREAGRARTVELNLEPSHGASLFHEVRTGPASELVPAFVEETLSSAAQNANL</sequence>
<dbReference type="OrthoDB" id="9800582at2"/>
<dbReference type="PATRIC" id="fig|1316936.3.peg.1156"/>
<dbReference type="Pfam" id="PF02146">
    <property type="entry name" value="SIR2"/>
    <property type="match status" value="1"/>
</dbReference>
<feature type="domain" description="Deacetylase sirtuin-type" evidence="5">
    <location>
        <begin position="1"/>
        <end position="241"/>
    </location>
</feature>
<dbReference type="GO" id="GO:0005737">
    <property type="term" value="C:cytoplasm"/>
    <property type="evidence" value="ECO:0007669"/>
    <property type="project" value="UniProtKB-SubCell"/>
</dbReference>
<feature type="binding site" evidence="3 4">
    <location>
        <position position="122"/>
    </location>
    <ligand>
        <name>Zn(2+)</name>
        <dbReference type="ChEBI" id="CHEBI:29105"/>
    </ligand>
</feature>
<feature type="binding site" evidence="3">
    <location>
        <position position="59"/>
    </location>
    <ligand>
        <name>substrate</name>
    </ligand>
</feature>
<dbReference type="GO" id="GO:0036054">
    <property type="term" value="F:protein-malonyllysine demalonylase activity"/>
    <property type="evidence" value="ECO:0007669"/>
    <property type="project" value="InterPro"/>
</dbReference>
<dbReference type="RefSeq" id="WP_021131511.1">
    <property type="nucleotide sequence ID" value="NZ_AQPH01000014.1"/>
</dbReference>
<reference evidence="6 7" key="1">
    <citation type="submission" date="2013-04" db="EMBL/GenBank/DDBJ databases">
        <authorList>
            <person name="Kuznetsov B."/>
            <person name="Ivanovsky R."/>
        </authorList>
    </citation>
    <scope>NUCLEOTIDE SEQUENCE [LARGE SCALE GENOMIC DNA]</scope>
    <source>
        <strain evidence="6 7">MGU-K5</strain>
    </source>
</reference>
<dbReference type="EMBL" id="AQPH01000014">
    <property type="protein sequence ID" value="EPY02476.1"/>
    <property type="molecule type" value="Genomic_DNA"/>
</dbReference>
<dbReference type="InterPro" id="IPR029035">
    <property type="entry name" value="DHS-like_NAD/FAD-binding_dom"/>
</dbReference>
<dbReference type="InterPro" id="IPR027546">
    <property type="entry name" value="Sirtuin_class_III"/>
</dbReference>
<keyword evidence="3" id="KW-0963">Cytoplasm</keyword>
<feature type="binding site" evidence="3">
    <location>
        <begin position="96"/>
        <end position="99"/>
    </location>
    <ligand>
        <name>NAD(+)</name>
        <dbReference type="ChEBI" id="CHEBI:57540"/>
    </ligand>
</feature>
<dbReference type="Gene3D" id="3.40.50.1220">
    <property type="entry name" value="TPP-binding domain"/>
    <property type="match status" value="1"/>
</dbReference>
<dbReference type="PANTHER" id="PTHR11085">
    <property type="entry name" value="NAD-DEPENDENT PROTEIN DEACYLASE SIRTUIN-5, MITOCHONDRIAL-RELATED"/>
    <property type="match status" value="1"/>
</dbReference>
<protein>
    <recommendedName>
        <fullName evidence="3">NAD-dependent protein deacylase</fullName>
        <ecNumber evidence="3">2.3.1.286</ecNumber>
    </recommendedName>
    <alternativeName>
        <fullName evidence="3">Regulatory protein SIR2 homolog</fullName>
    </alternativeName>
</protein>
<feature type="binding site" evidence="3">
    <location>
        <position position="62"/>
    </location>
    <ligand>
        <name>substrate</name>
    </ligand>
</feature>
<evidence type="ECO:0000313" key="7">
    <source>
        <dbReference type="Proteomes" id="UP000015350"/>
    </source>
</evidence>
<dbReference type="GO" id="GO:0070403">
    <property type="term" value="F:NAD+ binding"/>
    <property type="evidence" value="ECO:0007669"/>
    <property type="project" value="UniProtKB-UniRule"/>
</dbReference>
<proteinExistence type="inferred from homology"/>
<dbReference type="PROSITE" id="PS50305">
    <property type="entry name" value="SIRTUIN"/>
    <property type="match status" value="1"/>
</dbReference>
<dbReference type="AlphaFoldDB" id="S9TJN1"/>
<dbReference type="HAMAP" id="MF_01121">
    <property type="entry name" value="Sirtuin_ClassIII"/>
    <property type="match status" value="1"/>
</dbReference>
<comment type="cofactor">
    <cofactor evidence="3">
        <name>Zn(2+)</name>
        <dbReference type="ChEBI" id="CHEBI:29105"/>
    </cofactor>
    <text evidence="3">Binds 1 zinc ion per subunit.</text>
</comment>
<dbReference type="STRING" id="1316936.K678_05768"/>
<comment type="domain">
    <text evidence="3">2 residues (Tyr-59 and Arg-62) present in a large hydrophobic pocket are probably involved in substrate specificity. They are important for desuccinylation activity, but dispensable for deacetylation activity.</text>
</comment>
<feature type="binding site" evidence="3">
    <location>
        <begin position="181"/>
        <end position="183"/>
    </location>
    <ligand>
        <name>NAD(+)</name>
        <dbReference type="ChEBI" id="CHEBI:57540"/>
    </ligand>
</feature>
<dbReference type="PANTHER" id="PTHR11085:SF4">
    <property type="entry name" value="NAD-DEPENDENT PROTEIN DEACYLASE"/>
    <property type="match status" value="1"/>
</dbReference>
<comment type="caution">
    <text evidence="6">The sequence shown here is derived from an EMBL/GenBank/DDBJ whole genome shotgun (WGS) entry which is preliminary data.</text>
</comment>
<comment type="function">
    <text evidence="3">NAD-dependent lysine deacetylase and desuccinylase that specifically removes acetyl and succinyl groups on target proteins. Modulates the activities of several proteins which are inactive in their acylated form.</text>
</comment>
<evidence type="ECO:0000313" key="6">
    <source>
        <dbReference type="EMBL" id="EPY02476.1"/>
    </source>
</evidence>
<gene>
    <name evidence="3" type="primary">cobB</name>
    <name evidence="6" type="ORF">K678_05768</name>
</gene>
<evidence type="ECO:0000259" key="5">
    <source>
        <dbReference type="PROSITE" id="PS50305"/>
    </source>
</evidence>
<evidence type="ECO:0000256" key="2">
    <source>
        <dbReference type="ARBA" id="ARBA00023027"/>
    </source>
</evidence>
<dbReference type="CDD" id="cd01412">
    <property type="entry name" value="SIRT5_Af1_CobB"/>
    <property type="match status" value="1"/>
</dbReference>
<comment type="catalytic activity">
    <reaction evidence="3">
        <text>N(6)-acetyl-L-lysyl-[protein] + NAD(+) + H2O = 2''-O-acetyl-ADP-D-ribose + nicotinamide + L-lysyl-[protein]</text>
        <dbReference type="Rhea" id="RHEA:43636"/>
        <dbReference type="Rhea" id="RHEA-COMP:9752"/>
        <dbReference type="Rhea" id="RHEA-COMP:10731"/>
        <dbReference type="ChEBI" id="CHEBI:15377"/>
        <dbReference type="ChEBI" id="CHEBI:17154"/>
        <dbReference type="ChEBI" id="CHEBI:29969"/>
        <dbReference type="ChEBI" id="CHEBI:57540"/>
        <dbReference type="ChEBI" id="CHEBI:61930"/>
        <dbReference type="ChEBI" id="CHEBI:83767"/>
        <dbReference type="EC" id="2.3.1.286"/>
    </reaction>
</comment>
<feature type="binding site" evidence="3">
    <location>
        <begin position="15"/>
        <end position="34"/>
    </location>
    <ligand>
        <name>NAD(+)</name>
        <dbReference type="ChEBI" id="CHEBI:57540"/>
    </ligand>
</feature>
<feature type="active site" description="Proton acceptor" evidence="3 4">
    <location>
        <position position="114"/>
    </location>
</feature>
<feature type="binding site" evidence="3 4">
    <location>
        <position position="125"/>
    </location>
    <ligand>
        <name>Zn(2+)</name>
        <dbReference type="ChEBI" id="CHEBI:29105"/>
    </ligand>
</feature>
<dbReference type="InterPro" id="IPR003000">
    <property type="entry name" value="Sirtuin"/>
</dbReference>
<name>S9TJN1_MAGFU</name>